<dbReference type="InterPro" id="IPR010505">
    <property type="entry name" value="MoaA_twitch"/>
</dbReference>
<feature type="binding site" evidence="12">
    <location>
        <position position="31"/>
    </location>
    <ligand>
        <name>[4Fe-4S] cluster</name>
        <dbReference type="ChEBI" id="CHEBI:49883"/>
        <label>1</label>
        <note>4Fe-4S-S-AdoMet</note>
    </ligand>
</feature>
<evidence type="ECO:0000256" key="11">
    <source>
        <dbReference type="ARBA" id="ARBA00048697"/>
    </source>
</evidence>
<dbReference type="AlphaFoldDB" id="A0A8J2VC97"/>
<evidence type="ECO:0000256" key="8">
    <source>
        <dbReference type="ARBA" id="ARBA00023134"/>
    </source>
</evidence>
<dbReference type="GO" id="GO:1904047">
    <property type="term" value="F:S-adenosyl-L-methionine binding"/>
    <property type="evidence" value="ECO:0007669"/>
    <property type="project" value="UniProtKB-UniRule"/>
</dbReference>
<dbReference type="SFLD" id="SFLDG01386">
    <property type="entry name" value="main_SPASM_domain-containing"/>
    <property type="match status" value="1"/>
</dbReference>
<dbReference type="UniPathway" id="UPA00344"/>
<comment type="pathway">
    <text evidence="12">Cofactor biosynthesis; molybdopterin biosynthesis.</text>
</comment>
<dbReference type="SFLD" id="SFLDG01383">
    <property type="entry name" value="cyclic_pyranopterin_phosphate"/>
    <property type="match status" value="1"/>
</dbReference>
<feature type="domain" description="Radical SAM core" evidence="14">
    <location>
        <begin position="11"/>
        <end position="230"/>
    </location>
</feature>
<comment type="function">
    <text evidence="12">Catalyzes the cyclization of GTP to (8S)-3',8-cyclo-7,8-dihydroguanosine 5'-triphosphate.</text>
</comment>
<evidence type="ECO:0000256" key="9">
    <source>
        <dbReference type="ARBA" id="ARBA00023150"/>
    </source>
</evidence>
<feature type="binding site" evidence="12">
    <location>
        <position position="33"/>
    </location>
    <ligand>
        <name>S-adenosyl-L-methionine</name>
        <dbReference type="ChEBI" id="CHEBI:59789"/>
    </ligand>
</feature>
<evidence type="ECO:0000256" key="5">
    <source>
        <dbReference type="ARBA" id="ARBA00022741"/>
    </source>
</evidence>
<dbReference type="PANTHER" id="PTHR22960">
    <property type="entry name" value="MOLYBDOPTERIN COFACTOR SYNTHESIS PROTEIN A"/>
    <property type="match status" value="1"/>
</dbReference>
<evidence type="ECO:0000256" key="1">
    <source>
        <dbReference type="ARBA" id="ARBA00012167"/>
    </source>
</evidence>
<dbReference type="InterPro" id="IPR000385">
    <property type="entry name" value="MoaA_NifB_PqqE_Fe-S-bd_CS"/>
</dbReference>
<dbReference type="GO" id="GO:0061798">
    <property type="term" value="F:GTP 3',8'-cyclase activity"/>
    <property type="evidence" value="ECO:0007669"/>
    <property type="project" value="UniProtKB-UniRule"/>
</dbReference>
<dbReference type="InterPro" id="IPR058240">
    <property type="entry name" value="rSAM_sf"/>
</dbReference>
<dbReference type="PROSITE" id="PS51918">
    <property type="entry name" value="RADICAL_SAM"/>
    <property type="match status" value="1"/>
</dbReference>
<evidence type="ECO:0000256" key="13">
    <source>
        <dbReference type="SAM" id="MobiDB-lite"/>
    </source>
</evidence>
<evidence type="ECO:0000256" key="3">
    <source>
        <dbReference type="ARBA" id="ARBA00022691"/>
    </source>
</evidence>
<evidence type="ECO:0000256" key="7">
    <source>
        <dbReference type="ARBA" id="ARBA00023014"/>
    </source>
</evidence>
<dbReference type="GO" id="GO:0046872">
    <property type="term" value="F:metal ion binding"/>
    <property type="evidence" value="ECO:0007669"/>
    <property type="project" value="UniProtKB-KW"/>
</dbReference>
<evidence type="ECO:0000256" key="10">
    <source>
        <dbReference type="ARBA" id="ARBA00023239"/>
    </source>
</evidence>
<dbReference type="SFLD" id="SFLDG01067">
    <property type="entry name" value="SPASM/twitch_domain_containing"/>
    <property type="match status" value="1"/>
</dbReference>
<comment type="similarity">
    <text evidence="12">Belongs to the radical SAM superfamily. MoaA family.</text>
</comment>
<protein>
    <recommendedName>
        <fullName evidence="1 12">GTP 3',8-cyclase</fullName>
        <ecNumber evidence="1 12">4.1.99.22</ecNumber>
    </recommendedName>
    <alternativeName>
        <fullName evidence="12">Molybdenum cofactor biosynthesis protein A</fullName>
    </alternativeName>
</protein>
<organism evidence="15 16">
    <name type="scientific">Marinithermofilum abyssi</name>
    <dbReference type="NCBI Taxonomy" id="1571185"/>
    <lineage>
        <taxon>Bacteria</taxon>
        <taxon>Bacillati</taxon>
        <taxon>Bacillota</taxon>
        <taxon>Bacilli</taxon>
        <taxon>Bacillales</taxon>
        <taxon>Thermoactinomycetaceae</taxon>
        <taxon>Marinithermofilum</taxon>
    </lineage>
</organism>
<dbReference type="GO" id="GO:0061799">
    <property type="term" value="F:cyclic pyranopterin monophosphate synthase activity"/>
    <property type="evidence" value="ECO:0007669"/>
    <property type="project" value="TreeGrafter"/>
</dbReference>
<feature type="binding site" evidence="12">
    <location>
        <position position="105"/>
    </location>
    <ligand>
        <name>GTP</name>
        <dbReference type="ChEBI" id="CHEBI:37565"/>
    </ligand>
</feature>
<feature type="binding site" evidence="12">
    <location>
        <begin position="269"/>
        <end position="271"/>
    </location>
    <ligand>
        <name>GTP</name>
        <dbReference type="ChEBI" id="CHEBI:37565"/>
    </ligand>
</feature>
<dbReference type="SUPFAM" id="SSF102114">
    <property type="entry name" value="Radical SAM enzymes"/>
    <property type="match status" value="1"/>
</dbReference>
<dbReference type="GO" id="GO:0005525">
    <property type="term" value="F:GTP binding"/>
    <property type="evidence" value="ECO:0007669"/>
    <property type="project" value="UniProtKB-UniRule"/>
</dbReference>
<feature type="binding site" evidence="12">
    <location>
        <position position="74"/>
    </location>
    <ligand>
        <name>GTP</name>
        <dbReference type="ChEBI" id="CHEBI:37565"/>
    </ligand>
</feature>
<comment type="catalytic activity">
    <reaction evidence="11 12">
        <text>GTP + AH2 + S-adenosyl-L-methionine = (8S)-3',8-cyclo-7,8-dihydroguanosine 5'-triphosphate + 5'-deoxyadenosine + L-methionine + A + H(+)</text>
        <dbReference type="Rhea" id="RHEA:49576"/>
        <dbReference type="ChEBI" id="CHEBI:13193"/>
        <dbReference type="ChEBI" id="CHEBI:15378"/>
        <dbReference type="ChEBI" id="CHEBI:17319"/>
        <dbReference type="ChEBI" id="CHEBI:17499"/>
        <dbReference type="ChEBI" id="CHEBI:37565"/>
        <dbReference type="ChEBI" id="CHEBI:57844"/>
        <dbReference type="ChEBI" id="CHEBI:59789"/>
        <dbReference type="ChEBI" id="CHEBI:131766"/>
        <dbReference type="EC" id="4.1.99.22"/>
    </reaction>
</comment>
<dbReference type="InterPro" id="IPR040064">
    <property type="entry name" value="MoaA-like"/>
</dbReference>
<gene>
    <name evidence="12 15" type="primary">moaA</name>
    <name evidence="15" type="ORF">GCM10011571_27710</name>
</gene>
<reference evidence="15" key="2">
    <citation type="submission" date="2020-09" db="EMBL/GenBank/DDBJ databases">
        <authorList>
            <person name="Sun Q."/>
            <person name="Zhou Y."/>
        </authorList>
    </citation>
    <scope>NUCLEOTIDE SEQUENCE</scope>
    <source>
        <strain evidence="15">CGMCC 1.15179</strain>
    </source>
</reference>
<dbReference type="Pfam" id="PF06463">
    <property type="entry name" value="Mob_synth_C"/>
    <property type="match status" value="1"/>
</dbReference>
<dbReference type="InterPro" id="IPR013483">
    <property type="entry name" value="MoaA"/>
</dbReference>
<dbReference type="Pfam" id="PF04055">
    <property type="entry name" value="Radical_SAM"/>
    <property type="match status" value="1"/>
</dbReference>
<comment type="subunit">
    <text evidence="12">Monomer and homodimer.</text>
</comment>
<evidence type="ECO:0000313" key="16">
    <source>
        <dbReference type="Proteomes" id="UP000625210"/>
    </source>
</evidence>
<comment type="cofactor">
    <cofactor evidence="12">
        <name>[4Fe-4S] cluster</name>
        <dbReference type="ChEBI" id="CHEBI:49883"/>
    </cofactor>
    <text evidence="12">Binds 2 [4Fe-4S] clusters. Binds 1 [4Fe-4S] cluster coordinated with 3 cysteines and an exchangeable S-adenosyl-L-methionine and 1 [4Fe-4S] cluster coordinated with 3 cysteines and the GTP-derived substrate.</text>
</comment>
<keyword evidence="2 12" id="KW-0004">4Fe-4S</keyword>
<evidence type="ECO:0000256" key="2">
    <source>
        <dbReference type="ARBA" id="ARBA00022485"/>
    </source>
</evidence>
<dbReference type="RefSeq" id="WP_188648482.1">
    <property type="nucleotide sequence ID" value="NZ_BMHQ01000010.1"/>
</dbReference>
<evidence type="ECO:0000313" key="15">
    <source>
        <dbReference type="EMBL" id="GGE24057.1"/>
    </source>
</evidence>
<dbReference type="HAMAP" id="MF_01225_B">
    <property type="entry name" value="MoaA_B"/>
    <property type="match status" value="1"/>
</dbReference>
<evidence type="ECO:0000256" key="4">
    <source>
        <dbReference type="ARBA" id="ARBA00022723"/>
    </source>
</evidence>
<dbReference type="EC" id="4.1.99.22" evidence="1 12"/>
<dbReference type="Proteomes" id="UP000625210">
    <property type="component" value="Unassembled WGS sequence"/>
</dbReference>
<accession>A0A8J2VC97</accession>
<dbReference type="GO" id="GO:0051539">
    <property type="term" value="F:4 iron, 4 sulfur cluster binding"/>
    <property type="evidence" value="ECO:0007669"/>
    <property type="project" value="UniProtKB-UniRule"/>
</dbReference>
<dbReference type="InterPro" id="IPR050105">
    <property type="entry name" value="MoCo_biosynth_MoaA/MoaC"/>
</dbReference>
<feature type="binding site" evidence="12">
    <location>
        <position position="200"/>
    </location>
    <ligand>
        <name>S-adenosyl-L-methionine</name>
        <dbReference type="ChEBI" id="CHEBI:59789"/>
    </ligand>
</feature>
<proteinExistence type="inferred from homology"/>
<feature type="binding site" evidence="12">
    <location>
        <position position="27"/>
    </location>
    <ligand>
        <name>[4Fe-4S] cluster</name>
        <dbReference type="ChEBI" id="CHEBI:49883"/>
        <label>1</label>
        <note>4Fe-4S-S-AdoMet</note>
    </ligand>
</feature>
<feature type="binding site" evidence="12">
    <location>
        <position position="267"/>
    </location>
    <ligand>
        <name>[4Fe-4S] cluster</name>
        <dbReference type="ChEBI" id="CHEBI:49883"/>
        <label>2</label>
        <note>4Fe-4S-substrate</note>
    </ligand>
</feature>
<dbReference type="InterPro" id="IPR013785">
    <property type="entry name" value="Aldolase_TIM"/>
</dbReference>
<keyword evidence="4 12" id="KW-0479">Metal-binding</keyword>
<name>A0A8J2VC97_9BACL</name>
<feature type="region of interest" description="Disordered" evidence="13">
    <location>
        <begin position="318"/>
        <end position="340"/>
    </location>
</feature>
<dbReference type="PROSITE" id="PS01305">
    <property type="entry name" value="MOAA_NIFB_PQQE"/>
    <property type="match status" value="1"/>
</dbReference>
<feature type="binding site" evidence="12">
    <location>
        <position position="129"/>
    </location>
    <ligand>
        <name>S-adenosyl-L-methionine</name>
        <dbReference type="ChEBI" id="CHEBI:59789"/>
    </ligand>
</feature>
<keyword evidence="9 12" id="KW-0501">Molybdenum cofactor biosynthesis</keyword>
<dbReference type="EMBL" id="BMHQ01000010">
    <property type="protein sequence ID" value="GGE24057.1"/>
    <property type="molecule type" value="Genomic_DNA"/>
</dbReference>
<dbReference type="SFLD" id="SFLDS00029">
    <property type="entry name" value="Radical_SAM"/>
    <property type="match status" value="1"/>
</dbReference>
<dbReference type="SMART" id="SM00729">
    <property type="entry name" value="Elp3"/>
    <property type="match status" value="1"/>
</dbReference>
<reference evidence="15" key="1">
    <citation type="journal article" date="2014" name="Int. J. Syst. Evol. Microbiol.">
        <title>Complete genome sequence of Corynebacterium casei LMG S-19264T (=DSM 44701T), isolated from a smear-ripened cheese.</title>
        <authorList>
            <consortium name="US DOE Joint Genome Institute (JGI-PGF)"/>
            <person name="Walter F."/>
            <person name="Albersmeier A."/>
            <person name="Kalinowski J."/>
            <person name="Ruckert C."/>
        </authorList>
    </citation>
    <scope>NUCLEOTIDE SEQUENCE</scope>
    <source>
        <strain evidence="15">CGMCC 1.15179</strain>
    </source>
</reference>
<sequence>MSHAGSSIVDRHQRPLRDLRLSVTDRCNFRCRYCMPEEIFGPDYTFLPRQELLTFEEMERLVRLFVQLGVKKVRITGGEPLLRRDLPLLVRKIRRVKGVKDLALTTNAFLLDRYAVALQKAGLDRINVSLDALDDEVFANMNGGRSSVEKVLSGIDAATRAGLAVKVNMVVQKGVNDHQILPMARYFYKKGIPLRFIEFMDVGNHNGWNTDQVVSKQEILHILQEELPLEPLEPGYFGEVATRYRYRDTQTEVGIISSVTDSFCGSCTRARLSADGKLYTCLFASAGADLRGPLRAGEEDEQLLQRISGIWGKRADRYSDERAHNSPRSRQKVEMSYIGG</sequence>
<dbReference type="GO" id="GO:0006777">
    <property type="term" value="P:Mo-molybdopterin cofactor biosynthetic process"/>
    <property type="evidence" value="ECO:0007669"/>
    <property type="project" value="UniProtKB-UniRule"/>
</dbReference>
<keyword evidence="5 12" id="KW-0547">Nucleotide-binding</keyword>
<keyword evidence="16" id="KW-1185">Reference proteome</keyword>
<dbReference type="PANTHER" id="PTHR22960:SF0">
    <property type="entry name" value="MOLYBDENUM COFACTOR BIOSYNTHESIS PROTEIN 1"/>
    <property type="match status" value="1"/>
</dbReference>
<dbReference type="InterPro" id="IPR007197">
    <property type="entry name" value="rSAM"/>
</dbReference>
<feature type="binding site" evidence="12">
    <location>
        <position position="281"/>
    </location>
    <ligand>
        <name>[4Fe-4S] cluster</name>
        <dbReference type="ChEBI" id="CHEBI:49883"/>
        <label>2</label>
        <note>4Fe-4S-substrate</note>
    </ligand>
</feature>
<feature type="binding site" evidence="12">
    <location>
        <position position="264"/>
    </location>
    <ligand>
        <name>[4Fe-4S] cluster</name>
        <dbReference type="ChEBI" id="CHEBI:49883"/>
        <label>2</label>
        <note>4Fe-4S-substrate</note>
    </ligand>
</feature>
<keyword evidence="7 12" id="KW-0411">Iron-sulfur</keyword>
<feature type="binding site" evidence="12">
    <location>
        <position position="20"/>
    </location>
    <ligand>
        <name>GTP</name>
        <dbReference type="ChEBI" id="CHEBI:37565"/>
    </ligand>
</feature>
<keyword evidence="10 12" id="KW-0456">Lyase</keyword>
<dbReference type="InterPro" id="IPR006638">
    <property type="entry name" value="Elp3/MiaA/NifB-like_rSAM"/>
</dbReference>
<evidence type="ECO:0000256" key="6">
    <source>
        <dbReference type="ARBA" id="ARBA00023004"/>
    </source>
</evidence>
<dbReference type="NCBIfam" id="TIGR02666">
    <property type="entry name" value="moaA"/>
    <property type="match status" value="1"/>
</dbReference>
<dbReference type="Gene3D" id="3.20.20.70">
    <property type="entry name" value="Aldolase class I"/>
    <property type="match status" value="1"/>
</dbReference>
<dbReference type="CDD" id="cd01335">
    <property type="entry name" value="Radical_SAM"/>
    <property type="match status" value="1"/>
</dbReference>
<evidence type="ECO:0000259" key="14">
    <source>
        <dbReference type="PROSITE" id="PS51918"/>
    </source>
</evidence>
<comment type="caution">
    <text evidence="15">The sequence shown here is derived from an EMBL/GenBank/DDBJ whole genome shotgun (WGS) entry which is preliminary data.</text>
</comment>
<keyword evidence="6 12" id="KW-0408">Iron</keyword>
<keyword evidence="8 12" id="KW-0342">GTP-binding</keyword>
<evidence type="ECO:0000256" key="12">
    <source>
        <dbReference type="HAMAP-Rule" id="MF_01225"/>
    </source>
</evidence>
<keyword evidence="3 12" id="KW-0949">S-adenosyl-L-methionine</keyword>
<dbReference type="CDD" id="cd21117">
    <property type="entry name" value="Twitch_MoaA"/>
    <property type="match status" value="1"/>
</dbReference>
<feature type="binding site" evidence="12">
    <location>
        <position position="34"/>
    </location>
    <ligand>
        <name>[4Fe-4S] cluster</name>
        <dbReference type="ChEBI" id="CHEBI:49883"/>
        <label>1</label>
        <note>4Fe-4S-S-AdoMet</note>
    </ligand>
</feature>
<feature type="binding site" evidence="12">
    <location>
        <position position="78"/>
    </location>
    <ligand>
        <name>S-adenosyl-L-methionine</name>
        <dbReference type="ChEBI" id="CHEBI:59789"/>
    </ligand>
</feature>
<feature type="binding site" evidence="12">
    <location>
        <position position="166"/>
    </location>
    <ligand>
        <name>GTP</name>
        <dbReference type="ChEBI" id="CHEBI:37565"/>
    </ligand>
</feature>